<dbReference type="AlphaFoldDB" id="A0AA45WXA6"/>
<evidence type="ECO:0000259" key="6">
    <source>
        <dbReference type="Pfam" id="PF00155"/>
    </source>
</evidence>
<evidence type="ECO:0000256" key="4">
    <source>
        <dbReference type="ARBA" id="ARBA00022679"/>
    </source>
</evidence>
<dbReference type="GO" id="GO:0030170">
    <property type="term" value="F:pyridoxal phosphate binding"/>
    <property type="evidence" value="ECO:0007669"/>
    <property type="project" value="InterPro"/>
</dbReference>
<dbReference type="GO" id="GO:0006520">
    <property type="term" value="P:amino acid metabolic process"/>
    <property type="evidence" value="ECO:0007669"/>
    <property type="project" value="InterPro"/>
</dbReference>
<dbReference type="Gene3D" id="3.40.640.10">
    <property type="entry name" value="Type I PLP-dependent aspartate aminotransferase-like (Major domain)"/>
    <property type="match status" value="1"/>
</dbReference>
<comment type="similarity">
    <text evidence="2">Belongs to the class-I pyridoxal-phosphate-dependent aminotransferase family.</text>
</comment>
<gene>
    <name evidence="7" type="ORF">SAMN06296020_110108</name>
</gene>
<dbReference type="Proteomes" id="UP001158066">
    <property type="component" value="Unassembled WGS sequence"/>
</dbReference>
<dbReference type="CDD" id="cd00609">
    <property type="entry name" value="AAT_like"/>
    <property type="match status" value="1"/>
</dbReference>
<dbReference type="PANTHER" id="PTHR46383:SF1">
    <property type="entry name" value="ASPARTATE AMINOTRANSFERASE"/>
    <property type="match status" value="1"/>
</dbReference>
<name>A0AA45WXA6_9CLOT</name>
<dbReference type="RefSeq" id="WP_283409894.1">
    <property type="nucleotide sequence ID" value="NZ_FXUF01000010.1"/>
</dbReference>
<evidence type="ECO:0000256" key="2">
    <source>
        <dbReference type="ARBA" id="ARBA00007441"/>
    </source>
</evidence>
<keyword evidence="8" id="KW-1185">Reference proteome</keyword>
<dbReference type="GO" id="GO:0008483">
    <property type="term" value="F:transaminase activity"/>
    <property type="evidence" value="ECO:0007669"/>
    <property type="project" value="UniProtKB-KW"/>
</dbReference>
<dbReference type="InterPro" id="IPR004839">
    <property type="entry name" value="Aminotransferase_I/II_large"/>
</dbReference>
<keyword evidence="3 7" id="KW-0032">Aminotransferase</keyword>
<accession>A0AA45WXA6</accession>
<protein>
    <submittedName>
        <fullName evidence="7">Aspartate/methionine/tyrosine aminotransferase</fullName>
    </submittedName>
</protein>
<sequence length="388" mass="43288">MKHPHLAKRYWNQEPTALAKVFERAAQAENLINLSLGDPDFHTDSRVSQAALEDTLAGWTHYTDSLGIMELRQAIAREYRGWGVRYEPDDIMITVGACHGTWLALEAILDDGDEVIVPTPHFTPYPAQIRLARGIPVYLPVKESDGFQVDPVALEKVITHRTRAIIVNSPNNPTGACYSRQTLEKIGALALKHNFLIIADEVYGSFMYEQEFVPMAALPGLKKHVISLGSFSKDYTMTGWRIGFVAGFPELIQCMRDINEGVTFSAPAVSQRAALHALSLKDELQPVQRETYRQRMQAAYEHITAIPHMSVLPPQGSFYLFVNVKETGLTSEEVMQRILEETGVLVLPGSAFGETGEGYLRIACTVELPVLEEAFKRIAAMPLFQKSE</sequence>
<dbReference type="Pfam" id="PF00155">
    <property type="entry name" value="Aminotran_1_2"/>
    <property type="match status" value="1"/>
</dbReference>
<comment type="caution">
    <text evidence="7">The sequence shown here is derived from an EMBL/GenBank/DDBJ whole genome shotgun (WGS) entry which is preliminary data.</text>
</comment>
<dbReference type="FunFam" id="3.40.640.10:FF:000033">
    <property type="entry name" value="Aspartate aminotransferase"/>
    <property type="match status" value="1"/>
</dbReference>
<organism evidence="7 8">
    <name type="scientific">Anoxynatronum buryatiense</name>
    <dbReference type="NCBI Taxonomy" id="489973"/>
    <lineage>
        <taxon>Bacteria</taxon>
        <taxon>Bacillati</taxon>
        <taxon>Bacillota</taxon>
        <taxon>Clostridia</taxon>
        <taxon>Eubacteriales</taxon>
        <taxon>Clostridiaceae</taxon>
        <taxon>Anoxynatronum</taxon>
    </lineage>
</organism>
<proteinExistence type="inferred from homology"/>
<evidence type="ECO:0000256" key="3">
    <source>
        <dbReference type="ARBA" id="ARBA00022576"/>
    </source>
</evidence>
<evidence type="ECO:0000256" key="5">
    <source>
        <dbReference type="ARBA" id="ARBA00022898"/>
    </source>
</evidence>
<dbReference type="SUPFAM" id="SSF53383">
    <property type="entry name" value="PLP-dependent transferases"/>
    <property type="match status" value="1"/>
</dbReference>
<dbReference type="PANTHER" id="PTHR46383">
    <property type="entry name" value="ASPARTATE AMINOTRANSFERASE"/>
    <property type="match status" value="1"/>
</dbReference>
<comment type="cofactor">
    <cofactor evidence="1">
        <name>pyridoxal 5'-phosphate</name>
        <dbReference type="ChEBI" id="CHEBI:597326"/>
    </cofactor>
</comment>
<evidence type="ECO:0000313" key="7">
    <source>
        <dbReference type="EMBL" id="SMP62832.1"/>
    </source>
</evidence>
<evidence type="ECO:0000313" key="8">
    <source>
        <dbReference type="Proteomes" id="UP001158066"/>
    </source>
</evidence>
<keyword evidence="5" id="KW-0663">Pyridoxal phosphate</keyword>
<feature type="domain" description="Aminotransferase class I/classII large" evidence="6">
    <location>
        <begin position="30"/>
        <end position="378"/>
    </location>
</feature>
<dbReference type="InterPro" id="IPR050596">
    <property type="entry name" value="AspAT/PAT-like"/>
</dbReference>
<reference evidence="7" key="1">
    <citation type="submission" date="2017-05" db="EMBL/GenBank/DDBJ databases">
        <authorList>
            <person name="Varghese N."/>
            <person name="Submissions S."/>
        </authorList>
    </citation>
    <scope>NUCLEOTIDE SEQUENCE</scope>
    <source>
        <strain evidence="7">Su22</strain>
    </source>
</reference>
<dbReference type="EMBL" id="FXUF01000010">
    <property type="protein sequence ID" value="SMP62832.1"/>
    <property type="molecule type" value="Genomic_DNA"/>
</dbReference>
<dbReference type="InterPro" id="IPR015422">
    <property type="entry name" value="PyrdxlP-dep_Trfase_small"/>
</dbReference>
<keyword evidence="4" id="KW-0808">Transferase</keyword>
<evidence type="ECO:0000256" key="1">
    <source>
        <dbReference type="ARBA" id="ARBA00001933"/>
    </source>
</evidence>
<dbReference type="Gene3D" id="3.90.1150.10">
    <property type="entry name" value="Aspartate Aminotransferase, domain 1"/>
    <property type="match status" value="1"/>
</dbReference>
<dbReference type="InterPro" id="IPR015421">
    <property type="entry name" value="PyrdxlP-dep_Trfase_major"/>
</dbReference>
<dbReference type="InterPro" id="IPR015424">
    <property type="entry name" value="PyrdxlP-dep_Trfase"/>
</dbReference>